<dbReference type="GO" id="GO:0004540">
    <property type="term" value="F:RNA nuclease activity"/>
    <property type="evidence" value="ECO:0007669"/>
    <property type="project" value="InterPro"/>
</dbReference>
<dbReference type="GO" id="GO:0000287">
    <property type="term" value="F:magnesium ion binding"/>
    <property type="evidence" value="ECO:0007669"/>
    <property type="project" value="UniProtKB-UniRule"/>
</dbReference>
<evidence type="ECO:0000313" key="11">
    <source>
        <dbReference type="Proteomes" id="UP000532936"/>
    </source>
</evidence>
<dbReference type="AlphaFoldDB" id="A0A7W5ZZU0"/>
<dbReference type="Proteomes" id="UP000532936">
    <property type="component" value="Unassembled WGS sequence"/>
</dbReference>
<organism evidence="10 11">
    <name type="scientific">Brevundimonas mediterranea</name>
    <dbReference type="NCBI Taxonomy" id="74329"/>
    <lineage>
        <taxon>Bacteria</taxon>
        <taxon>Pseudomonadati</taxon>
        <taxon>Pseudomonadota</taxon>
        <taxon>Alphaproteobacteria</taxon>
        <taxon>Caulobacterales</taxon>
        <taxon>Caulobacteraceae</taxon>
        <taxon>Brevundimonas</taxon>
    </lineage>
</organism>
<protein>
    <recommendedName>
        <fullName evidence="8">Ribonuclease VapC</fullName>
        <shortName evidence="8">RNase VapC</shortName>
        <ecNumber evidence="8">3.1.-.-</ecNumber>
    </recommendedName>
    <alternativeName>
        <fullName evidence="8">Toxin VapC</fullName>
    </alternativeName>
</protein>
<name>A0A7W5ZZU0_9CAUL</name>
<feature type="binding site" evidence="8">
    <location>
        <position position="6"/>
    </location>
    <ligand>
        <name>Mg(2+)</name>
        <dbReference type="ChEBI" id="CHEBI:18420"/>
    </ligand>
</feature>
<dbReference type="SUPFAM" id="SSF88723">
    <property type="entry name" value="PIN domain-like"/>
    <property type="match status" value="1"/>
</dbReference>
<proteinExistence type="inferred from homology"/>
<reference evidence="10 11" key="1">
    <citation type="submission" date="2020-08" db="EMBL/GenBank/DDBJ databases">
        <title>Genomic Encyclopedia of Type Strains, Phase IV (KMG-IV): sequencing the most valuable type-strain genomes for metagenomic binning, comparative biology and taxonomic classification.</title>
        <authorList>
            <person name="Goeker M."/>
        </authorList>
    </citation>
    <scope>NUCLEOTIDE SEQUENCE [LARGE SCALE GENOMIC DNA]</scope>
    <source>
        <strain evidence="10 11">DSM 14878</strain>
    </source>
</reference>
<keyword evidence="5 8" id="KW-0378">Hydrolase</keyword>
<dbReference type="EMBL" id="JACIDA010000001">
    <property type="protein sequence ID" value="MBB3870601.1"/>
    <property type="molecule type" value="Genomic_DNA"/>
</dbReference>
<evidence type="ECO:0000256" key="4">
    <source>
        <dbReference type="ARBA" id="ARBA00022723"/>
    </source>
</evidence>
<keyword evidence="8" id="KW-0800">Toxin</keyword>
<dbReference type="Pfam" id="PF01850">
    <property type="entry name" value="PIN"/>
    <property type="match status" value="1"/>
</dbReference>
<keyword evidence="6 8" id="KW-0460">Magnesium</keyword>
<dbReference type="EC" id="3.1.-.-" evidence="8"/>
<dbReference type="InterPro" id="IPR029060">
    <property type="entry name" value="PIN-like_dom_sf"/>
</dbReference>
<comment type="caution">
    <text evidence="10">The sequence shown here is derived from an EMBL/GenBank/DDBJ whole genome shotgun (WGS) entry which is preliminary data.</text>
</comment>
<evidence type="ECO:0000256" key="3">
    <source>
        <dbReference type="ARBA" id="ARBA00022722"/>
    </source>
</evidence>
<evidence type="ECO:0000256" key="5">
    <source>
        <dbReference type="ARBA" id="ARBA00022801"/>
    </source>
</evidence>
<feature type="binding site" evidence="8">
    <location>
        <position position="99"/>
    </location>
    <ligand>
        <name>Mg(2+)</name>
        <dbReference type="ChEBI" id="CHEBI:18420"/>
    </ligand>
</feature>
<evidence type="ECO:0000259" key="9">
    <source>
        <dbReference type="Pfam" id="PF01850"/>
    </source>
</evidence>
<accession>A0A7W5ZZU0</accession>
<dbReference type="PANTHER" id="PTHR33653:SF1">
    <property type="entry name" value="RIBONUCLEASE VAPC2"/>
    <property type="match status" value="1"/>
</dbReference>
<evidence type="ECO:0000256" key="1">
    <source>
        <dbReference type="ARBA" id="ARBA00001946"/>
    </source>
</evidence>
<keyword evidence="3 8" id="KW-0540">Nuclease</keyword>
<keyword evidence="4 8" id="KW-0479">Metal-binding</keyword>
<dbReference type="HAMAP" id="MF_00265">
    <property type="entry name" value="VapC_Nob1"/>
    <property type="match status" value="1"/>
</dbReference>
<dbReference type="Gene3D" id="3.40.50.1010">
    <property type="entry name" value="5'-nuclease"/>
    <property type="match status" value="1"/>
</dbReference>
<evidence type="ECO:0000256" key="2">
    <source>
        <dbReference type="ARBA" id="ARBA00022649"/>
    </source>
</evidence>
<evidence type="ECO:0000313" key="10">
    <source>
        <dbReference type="EMBL" id="MBB3870601.1"/>
    </source>
</evidence>
<evidence type="ECO:0000256" key="6">
    <source>
        <dbReference type="ARBA" id="ARBA00022842"/>
    </source>
</evidence>
<feature type="domain" description="PIN" evidence="9">
    <location>
        <begin position="5"/>
        <end position="124"/>
    </location>
</feature>
<dbReference type="CDD" id="cd09871">
    <property type="entry name" value="PIN_MtVapC28-VapC30-like"/>
    <property type="match status" value="1"/>
</dbReference>
<gene>
    <name evidence="8" type="primary">vapC</name>
    <name evidence="10" type="ORF">GGR11_000115</name>
</gene>
<evidence type="ECO:0000256" key="8">
    <source>
        <dbReference type="HAMAP-Rule" id="MF_00265"/>
    </source>
</evidence>
<dbReference type="InterPro" id="IPR050556">
    <property type="entry name" value="Type_II_TA_system_RNase"/>
</dbReference>
<dbReference type="RefSeq" id="WP_221205059.1">
    <property type="nucleotide sequence ID" value="NZ_JACIDA010000001.1"/>
</dbReference>
<dbReference type="GO" id="GO:0016787">
    <property type="term" value="F:hydrolase activity"/>
    <property type="evidence" value="ECO:0007669"/>
    <property type="project" value="UniProtKB-KW"/>
</dbReference>
<dbReference type="PANTHER" id="PTHR33653">
    <property type="entry name" value="RIBONUCLEASE VAPC2"/>
    <property type="match status" value="1"/>
</dbReference>
<comment type="function">
    <text evidence="8">Toxic component of a toxin-antitoxin (TA) system. An RNase.</text>
</comment>
<evidence type="ECO:0000256" key="7">
    <source>
        <dbReference type="ARBA" id="ARBA00038093"/>
    </source>
</evidence>
<sequence>MTTAVDASAIVAILLDEPEKQAFIERILADKCEISPVGYWEAAVRVRRLHGEEGMKRLDRLILELDIRIAPAVAETAQLATDAEHSYGKRTPARLNLGDCFAYALAKERNLPLLYKGGDFIHTDIEPALKA</sequence>
<dbReference type="GO" id="GO:0090729">
    <property type="term" value="F:toxin activity"/>
    <property type="evidence" value="ECO:0007669"/>
    <property type="project" value="UniProtKB-KW"/>
</dbReference>
<dbReference type="InterPro" id="IPR002716">
    <property type="entry name" value="PIN_dom"/>
</dbReference>
<comment type="similarity">
    <text evidence="7 8">Belongs to the PINc/VapC protein family.</text>
</comment>
<comment type="cofactor">
    <cofactor evidence="1 8">
        <name>Mg(2+)</name>
        <dbReference type="ChEBI" id="CHEBI:18420"/>
    </cofactor>
</comment>
<dbReference type="InterPro" id="IPR022907">
    <property type="entry name" value="VapC_family"/>
</dbReference>
<keyword evidence="2 8" id="KW-1277">Toxin-antitoxin system</keyword>